<dbReference type="Proteomes" id="UP000184532">
    <property type="component" value="Unassembled WGS sequence"/>
</dbReference>
<dbReference type="AlphaFoldDB" id="A0A1M5HY74"/>
<dbReference type="OrthoDB" id="1070463at2"/>
<dbReference type="InterPro" id="IPR025388">
    <property type="entry name" value="Alginate_export_dom"/>
</dbReference>
<evidence type="ECO:0000259" key="1">
    <source>
        <dbReference type="Pfam" id="PF13372"/>
    </source>
</evidence>
<evidence type="ECO:0000313" key="2">
    <source>
        <dbReference type="EMBL" id="SHG20823.1"/>
    </source>
</evidence>
<dbReference type="EMBL" id="FQWL01000001">
    <property type="protein sequence ID" value="SHG20823.1"/>
    <property type="molecule type" value="Genomic_DNA"/>
</dbReference>
<evidence type="ECO:0000313" key="3">
    <source>
        <dbReference type="Proteomes" id="UP000184532"/>
    </source>
</evidence>
<proteinExistence type="predicted"/>
<dbReference type="Pfam" id="PF13372">
    <property type="entry name" value="Alginate_exp"/>
    <property type="match status" value="1"/>
</dbReference>
<accession>A0A1M5HY74</accession>
<reference evidence="3" key="1">
    <citation type="submission" date="2016-11" db="EMBL/GenBank/DDBJ databases">
        <authorList>
            <person name="Varghese N."/>
            <person name="Submissions S."/>
        </authorList>
    </citation>
    <scope>NUCLEOTIDE SEQUENCE [LARGE SCALE GENOMIC DNA]</scope>
    <source>
        <strain evidence="3">DSM 22638</strain>
    </source>
</reference>
<gene>
    <name evidence="2" type="ORF">SAMN04488116_0286</name>
</gene>
<keyword evidence="3" id="KW-1185">Reference proteome</keyword>
<sequence length="430" mass="48910">MTFSKNISVSLFVFFLFIGQLCSQLTVDADLRARFEYRHGFNNLFPNDADPAAFVAQRSRLNIGYQEELFKIFLSVQDVSTWGDTRQILPIDGNDSFSLFQAWGQVFLNEQWSLKAGRQVISYDDQRIFGGLDWAMQGRFHDAALLKFSDEGFDMDLGFAFSQEAQVNEGSVFNIQGFFTYKAMQYAYLKKKWQNNSVSFLFLNTGFQKFTGVNEDQPDGVFYRHTTGSYFNFPIEQVNLSGSLYYQFGKANATTDLSAYQLLIEASYKPENTLYGLGLELLSGTDQNGDSKNKSFFPLYGTNHKFNGYMDYFYVGNHANNVGLNDFYGKVVFTTGEKSNLLVKGHYFLSNANLLNDADKYLGTELDIVYTQIISKALKFNLGYSHMFASESMSLVKGGRPNDNTNNWAWAQLIIAPRLLKTDLKQNSNQ</sequence>
<protein>
    <submittedName>
        <fullName evidence="2">Alginate export</fullName>
    </submittedName>
</protein>
<dbReference type="RefSeq" id="WP_073176131.1">
    <property type="nucleotide sequence ID" value="NZ_FQWL01000001.1"/>
</dbReference>
<organism evidence="2 3">
    <name type="scientific">Flagellimonas flava</name>
    <dbReference type="NCBI Taxonomy" id="570519"/>
    <lineage>
        <taxon>Bacteria</taxon>
        <taxon>Pseudomonadati</taxon>
        <taxon>Bacteroidota</taxon>
        <taxon>Flavobacteriia</taxon>
        <taxon>Flavobacteriales</taxon>
        <taxon>Flavobacteriaceae</taxon>
        <taxon>Flagellimonas</taxon>
    </lineage>
</organism>
<feature type="domain" description="Alginate export" evidence="1">
    <location>
        <begin position="24"/>
        <end position="389"/>
    </location>
</feature>
<name>A0A1M5HY74_9FLAO</name>
<dbReference type="STRING" id="570519.SAMN04488116_0286"/>